<reference evidence="1 2" key="1">
    <citation type="journal article" date="2019" name="Sci. Rep.">
        <title>Orb-weaving spider Araneus ventricosus genome elucidates the spidroin gene catalogue.</title>
        <authorList>
            <person name="Kono N."/>
            <person name="Nakamura H."/>
            <person name="Ohtoshi R."/>
            <person name="Moran D.A.P."/>
            <person name="Shinohara A."/>
            <person name="Yoshida Y."/>
            <person name="Fujiwara M."/>
            <person name="Mori M."/>
            <person name="Tomita M."/>
            <person name="Arakawa K."/>
        </authorList>
    </citation>
    <scope>NUCLEOTIDE SEQUENCE [LARGE SCALE GENOMIC DNA]</scope>
</reference>
<proteinExistence type="predicted"/>
<dbReference type="EMBL" id="BGPR01083474">
    <property type="protein sequence ID" value="GBL91564.1"/>
    <property type="molecule type" value="Genomic_DNA"/>
</dbReference>
<feature type="non-terminal residue" evidence="1">
    <location>
        <position position="1"/>
    </location>
</feature>
<dbReference type="AlphaFoldDB" id="A0A4Y2BK77"/>
<sequence length="46" mass="5302">ISHIDATEENAAYLKIKYRIEEGHVFCVKPPGPVLFRIPSDENKYI</sequence>
<comment type="caution">
    <text evidence="1">The sequence shown here is derived from an EMBL/GenBank/DDBJ whole genome shotgun (WGS) entry which is preliminary data.</text>
</comment>
<accession>A0A4Y2BK77</accession>
<keyword evidence="2" id="KW-1185">Reference proteome</keyword>
<organism evidence="1 2">
    <name type="scientific">Araneus ventricosus</name>
    <name type="common">Orbweaver spider</name>
    <name type="synonym">Epeira ventricosa</name>
    <dbReference type="NCBI Taxonomy" id="182803"/>
    <lineage>
        <taxon>Eukaryota</taxon>
        <taxon>Metazoa</taxon>
        <taxon>Ecdysozoa</taxon>
        <taxon>Arthropoda</taxon>
        <taxon>Chelicerata</taxon>
        <taxon>Arachnida</taxon>
        <taxon>Araneae</taxon>
        <taxon>Araneomorphae</taxon>
        <taxon>Entelegynae</taxon>
        <taxon>Araneoidea</taxon>
        <taxon>Araneidae</taxon>
        <taxon>Araneus</taxon>
    </lineage>
</organism>
<name>A0A4Y2BK77_ARAVE</name>
<dbReference type="Proteomes" id="UP000499080">
    <property type="component" value="Unassembled WGS sequence"/>
</dbReference>
<evidence type="ECO:0000313" key="1">
    <source>
        <dbReference type="EMBL" id="GBL91564.1"/>
    </source>
</evidence>
<gene>
    <name evidence="1" type="ORF">AVEN_264538_1</name>
</gene>
<protein>
    <submittedName>
        <fullName evidence="1">Uncharacterized protein</fullName>
    </submittedName>
</protein>
<evidence type="ECO:0000313" key="2">
    <source>
        <dbReference type="Proteomes" id="UP000499080"/>
    </source>
</evidence>